<feature type="signal peptide" evidence="1">
    <location>
        <begin position="1"/>
        <end position="23"/>
    </location>
</feature>
<proteinExistence type="predicted"/>
<dbReference type="EMBL" id="CAACVG010011379">
    <property type="protein sequence ID" value="VEN57946.1"/>
    <property type="molecule type" value="Genomic_DNA"/>
</dbReference>
<feature type="chain" id="PRO_5025038262" evidence="1">
    <location>
        <begin position="24"/>
        <end position="77"/>
    </location>
</feature>
<accession>A0A653DDN6</accession>
<evidence type="ECO:0000313" key="2">
    <source>
        <dbReference type="EMBL" id="VEN57946.1"/>
    </source>
</evidence>
<dbReference type="AlphaFoldDB" id="A0A653DDN6"/>
<evidence type="ECO:0000256" key="1">
    <source>
        <dbReference type="SAM" id="SignalP"/>
    </source>
</evidence>
<dbReference type="Gene3D" id="2.10.25.10">
    <property type="entry name" value="Laminin"/>
    <property type="match status" value="1"/>
</dbReference>
<dbReference type="InterPro" id="IPR036084">
    <property type="entry name" value="Ser_inhib-like_sf"/>
</dbReference>
<keyword evidence="3" id="KW-1185">Reference proteome</keyword>
<name>A0A653DDN6_CALMS</name>
<gene>
    <name evidence="2" type="ORF">CALMAC_LOCUS16443</name>
</gene>
<organism evidence="2 3">
    <name type="scientific">Callosobruchus maculatus</name>
    <name type="common">Southern cowpea weevil</name>
    <name type="synonym">Pulse bruchid</name>
    <dbReference type="NCBI Taxonomy" id="64391"/>
    <lineage>
        <taxon>Eukaryota</taxon>
        <taxon>Metazoa</taxon>
        <taxon>Ecdysozoa</taxon>
        <taxon>Arthropoda</taxon>
        <taxon>Hexapoda</taxon>
        <taxon>Insecta</taxon>
        <taxon>Pterygota</taxon>
        <taxon>Neoptera</taxon>
        <taxon>Endopterygota</taxon>
        <taxon>Coleoptera</taxon>
        <taxon>Polyphaga</taxon>
        <taxon>Cucujiformia</taxon>
        <taxon>Chrysomeloidea</taxon>
        <taxon>Chrysomelidae</taxon>
        <taxon>Bruchinae</taxon>
        <taxon>Bruchini</taxon>
        <taxon>Callosobruchus</taxon>
    </lineage>
</organism>
<evidence type="ECO:0000313" key="3">
    <source>
        <dbReference type="Proteomes" id="UP000410492"/>
    </source>
</evidence>
<keyword evidence="1" id="KW-0732">Signal</keyword>
<sequence length="77" mass="8500">MKYFIVSILTLCVIFVVCENASAECGPNEAVPNCEPCPEKCEDRDNICLQVCIPTTECHCKPGYLKKNGVCVPRSEC</sequence>
<dbReference type="Proteomes" id="UP000410492">
    <property type="component" value="Unassembled WGS sequence"/>
</dbReference>
<protein>
    <submittedName>
        <fullName evidence="2">Uncharacterized protein</fullName>
    </submittedName>
</protein>
<dbReference type="SUPFAM" id="SSF57567">
    <property type="entry name" value="Serine protease inhibitors"/>
    <property type="match status" value="1"/>
</dbReference>
<dbReference type="OrthoDB" id="6720924at2759"/>
<reference evidence="2 3" key="1">
    <citation type="submission" date="2019-01" db="EMBL/GenBank/DDBJ databases">
        <authorList>
            <person name="Sayadi A."/>
        </authorList>
    </citation>
    <scope>NUCLEOTIDE SEQUENCE [LARGE SCALE GENOMIC DNA]</scope>
</reference>